<protein>
    <submittedName>
        <fullName evidence="1">Phage tail protein</fullName>
    </submittedName>
</protein>
<name>A0A9D9H924_9BACT</name>
<accession>A0A9D9H924</accession>
<dbReference type="GO" id="GO:0033104">
    <property type="term" value="C:type VI protein secretion system complex"/>
    <property type="evidence" value="ECO:0007669"/>
    <property type="project" value="InterPro"/>
</dbReference>
<organism evidence="1 2">
    <name type="scientific">Candidatus Cryptobacteroides merdavium</name>
    <dbReference type="NCBI Taxonomy" id="2840769"/>
    <lineage>
        <taxon>Bacteria</taxon>
        <taxon>Pseudomonadati</taxon>
        <taxon>Bacteroidota</taxon>
        <taxon>Bacteroidia</taxon>
        <taxon>Bacteroidales</taxon>
        <taxon>Candidatus Cryptobacteroides</taxon>
    </lineage>
</organism>
<dbReference type="Proteomes" id="UP000823619">
    <property type="component" value="Unassembled WGS sequence"/>
</dbReference>
<reference evidence="1" key="2">
    <citation type="journal article" date="2021" name="PeerJ">
        <title>Extensive microbial diversity within the chicken gut microbiome revealed by metagenomics and culture.</title>
        <authorList>
            <person name="Gilroy R."/>
            <person name="Ravi A."/>
            <person name="Getino M."/>
            <person name="Pursley I."/>
            <person name="Horton D.L."/>
            <person name="Alikhan N.F."/>
            <person name="Baker D."/>
            <person name="Gharbi K."/>
            <person name="Hall N."/>
            <person name="Watson M."/>
            <person name="Adriaenssens E.M."/>
            <person name="Foster-Nyarko E."/>
            <person name="Jarju S."/>
            <person name="Secka A."/>
            <person name="Antonio M."/>
            <person name="Oren A."/>
            <person name="Chaudhuri R.R."/>
            <person name="La Ragione R."/>
            <person name="Hildebrand F."/>
            <person name="Pallen M.J."/>
        </authorList>
    </citation>
    <scope>NUCLEOTIDE SEQUENCE</scope>
    <source>
        <strain evidence="1">D5-748</strain>
    </source>
</reference>
<dbReference type="InterPro" id="IPR041408">
    <property type="entry name" value="Hcp_Tssd"/>
</dbReference>
<evidence type="ECO:0000313" key="2">
    <source>
        <dbReference type="Proteomes" id="UP000823619"/>
    </source>
</evidence>
<comment type="caution">
    <text evidence="1">The sequence shown here is derived from an EMBL/GenBank/DDBJ whole genome shotgun (WGS) entry which is preliminary data.</text>
</comment>
<dbReference type="AlphaFoldDB" id="A0A9D9H924"/>
<dbReference type="EMBL" id="JADIMO010000100">
    <property type="protein sequence ID" value="MBO8445635.1"/>
    <property type="molecule type" value="Genomic_DNA"/>
</dbReference>
<gene>
    <name evidence="1" type="ORF">IAC23_08105</name>
</gene>
<reference evidence="1" key="1">
    <citation type="submission" date="2020-10" db="EMBL/GenBank/DDBJ databases">
        <authorList>
            <person name="Gilroy R."/>
        </authorList>
    </citation>
    <scope>NUCLEOTIDE SEQUENCE</scope>
    <source>
        <strain evidence="1">D5-748</strain>
    </source>
</reference>
<sequence>MATRTATISADGIQDREVLFVRYELNQQTDVEGQPTGTTRGGKITVKVKSNDDGNTDILEWMIDTYMSKSGQISFPNRQGGEMKHLSFKEGYVVEYAETYDSTNDLLQYEEFTISAKEIQVGNARHNNRWTIDNN</sequence>
<evidence type="ECO:0000313" key="1">
    <source>
        <dbReference type="EMBL" id="MBO8445635.1"/>
    </source>
</evidence>
<dbReference type="Pfam" id="PF17642">
    <property type="entry name" value="TssD"/>
    <property type="match status" value="1"/>
</dbReference>
<proteinExistence type="predicted"/>